<sequence>MFYVRVLSAVCVLASSWSFVGSTTDLNSAPVKRDEDEISRVLILEKILSDWKQYNLFLVDSFDGERPWEIYRGVSFLNEIRFNALVPENSAFQKERESYPTLSPANDYRSMMIQTFFENPKHAHIVIRPKEKIRLPIGTPTRIFFWMNASSQNARLELILHQHKSKEIVLDLGDLSFDGWKRIEKKLEIPDRNVRLNRSLRYPFEIAEIRLIPGPFQKKGEFVFYLDRMGILVDTRDEAYPGAEIKDNWGTGF</sequence>
<keyword evidence="2" id="KW-0574">Periplasm</keyword>
<protein>
    <submittedName>
        <fullName evidence="4">Flagellar assembly protein FlaA</fullName>
    </submittedName>
</protein>
<evidence type="ECO:0000313" key="5">
    <source>
        <dbReference type="Proteomes" id="UP000276407"/>
    </source>
</evidence>
<dbReference type="Proteomes" id="UP000276407">
    <property type="component" value="Chromosome 1"/>
</dbReference>
<dbReference type="GO" id="GO:0071973">
    <property type="term" value="P:bacterial-type flagellum-dependent cell motility"/>
    <property type="evidence" value="ECO:0007669"/>
    <property type="project" value="InterPro"/>
</dbReference>
<dbReference type="InterPro" id="IPR006714">
    <property type="entry name" value="FlaA"/>
</dbReference>
<reference evidence="4 5" key="1">
    <citation type="submission" date="2018-11" db="EMBL/GenBank/DDBJ databases">
        <title>Complete genome sequence of Leptospira kmetyi isolate LS 001/16 from soil sample associated with a leptospirosis patient in Kelantan.</title>
        <authorList>
            <person name="Muhammad Yusoff F."/>
            <person name="Muhammad Yusoff S."/>
            <person name="Ahmad M.N."/>
            <person name="Yusof N.Y."/>
            <person name="Aziah I."/>
        </authorList>
    </citation>
    <scope>NUCLEOTIDE SEQUENCE [LARGE SCALE GENOMIC DNA]</scope>
    <source>
        <strain evidence="4 5">LS 001/16</strain>
    </source>
</reference>
<organism evidence="4 5">
    <name type="scientific">Leptospira kmetyi</name>
    <dbReference type="NCBI Taxonomy" id="408139"/>
    <lineage>
        <taxon>Bacteria</taxon>
        <taxon>Pseudomonadati</taxon>
        <taxon>Spirochaetota</taxon>
        <taxon>Spirochaetia</taxon>
        <taxon>Leptospirales</taxon>
        <taxon>Leptospiraceae</taxon>
        <taxon>Leptospira</taxon>
    </lineage>
</organism>
<evidence type="ECO:0000313" key="4">
    <source>
        <dbReference type="EMBL" id="AYV54830.1"/>
    </source>
</evidence>
<keyword evidence="4" id="KW-0969">Cilium</keyword>
<dbReference type="AlphaFoldDB" id="A0A5F1XL37"/>
<gene>
    <name evidence="4" type="ORF">EFP84_04390</name>
</gene>
<dbReference type="GO" id="GO:0055040">
    <property type="term" value="C:periplasmic flagellum"/>
    <property type="evidence" value="ECO:0007669"/>
    <property type="project" value="UniProtKB-SubCell"/>
</dbReference>
<proteinExistence type="predicted"/>
<dbReference type="KEGG" id="lkm:EFP84_04390"/>
<comment type="subcellular location">
    <subcellularLocation>
        <location evidence="1">Periplasmic flagellum</location>
    </subcellularLocation>
</comment>
<dbReference type="GO" id="GO:0030288">
    <property type="term" value="C:outer membrane-bounded periplasmic space"/>
    <property type="evidence" value="ECO:0007669"/>
    <property type="project" value="InterPro"/>
</dbReference>
<evidence type="ECO:0000256" key="2">
    <source>
        <dbReference type="ARBA" id="ARBA00022764"/>
    </source>
</evidence>
<accession>A0A5F1XL37</accession>
<dbReference type="EMBL" id="CP033614">
    <property type="protein sequence ID" value="AYV54830.1"/>
    <property type="molecule type" value="Genomic_DNA"/>
</dbReference>
<name>A0A5F1XL37_9LEPT</name>
<keyword evidence="4" id="KW-0966">Cell projection</keyword>
<keyword evidence="3" id="KW-0975">Bacterial flagellum</keyword>
<evidence type="ECO:0000256" key="1">
    <source>
        <dbReference type="ARBA" id="ARBA00004631"/>
    </source>
</evidence>
<dbReference type="Pfam" id="PF04620">
    <property type="entry name" value="FlaA"/>
    <property type="match status" value="1"/>
</dbReference>
<keyword evidence="4" id="KW-0282">Flagellum</keyword>
<evidence type="ECO:0000256" key="3">
    <source>
        <dbReference type="ARBA" id="ARBA00023143"/>
    </source>
</evidence>